<keyword evidence="3" id="KW-1185">Reference proteome</keyword>
<proteinExistence type="predicted"/>
<sequence length="123" mass="13387">MATSSSCLPPVSQLRVPVHKLPLRPRGFSRPVPLPGREIVAPAPHHGPSGVDPGPTADQVHLADVVQTVDGLRRQVEQIIETPVFYATALRSFWPNYPFARDAGGHIGKFIRLSTPRASPFPQ</sequence>
<evidence type="ECO:0000313" key="3">
    <source>
        <dbReference type="Proteomes" id="UP000242791"/>
    </source>
</evidence>
<reference evidence="2 3" key="1">
    <citation type="submission" date="2015-08" db="EMBL/GenBank/DDBJ databases">
        <title>Emmonsia species relationships and genome sequence.</title>
        <authorList>
            <person name="Cuomo C.A."/>
            <person name="Schwartz I.S."/>
            <person name="Kenyon C."/>
            <person name="De Hoog G.S."/>
            <person name="Govender N.P."/>
            <person name="Botha A."/>
            <person name="Moreno L."/>
            <person name="De Vries M."/>
            <person name="Munoz J.F."/>
            <person name="Stielow J.B."/>
        </authorList>
    </citation>
    <scope>NUCLEOTIDE SEQUENCE [LARGE SCALE GENOMIC DNA]</scope>
    <source>
        <strain evidence="2 3">EI222</strain>
    </source>
</reference>
<name>A0A1J9QBK9_9EURO</name>
<dbReference type="VEuPathDB" id="FungiDB:ACJ73_02391"/>
<evidence type="ECO:0000313" key="2">
    <source>
        <dbReference type="EMBL" id="OJD26238.1"/>
    </source>
</evidence>
<accession>A0A1J9QBK9</accession>
<feature type="region of interest" description="Disordered" evidence="1">
    <location>
        <begin position="32"/>
        <end position="57"/>
    </location>
</feature>
<organism evidence="2 3">
    <name type="scientific">Blastomyces percursus</name>
    <dbReference type="NCBI Taxonomy" id="1658174"/>
    <lineage>
        <taxon>Eukaryota</taxon>
        <taxon>Fungi</taxon>
        <taxon>Dikarya</taxon>
        <taxon>Ascomycota</taxon>
        <taxon>Pezizomycotina</taxon>
        <taxon>Eurotiomycetes</taxon>
        <taxon>Eurotiomycetidae</taxon>
        <taxon>Onygenales</taxon>
        <taxon>Ajellomycetaceae</taxon>
        <taxon>Blastomyces</taxon>
    </lineage>
</organism>
<comment type="caution">
    <text evidence="2">The sequence shown here is derived from an EMBL/GenBank/DDBJ whole genome shotgun (WGS) entry which is preliminary data.</text>
</comment>
<dbReference type="EMBL" id="LGTZ01000253">
    <property type="protein sequence ID" value="OJD26238.1"/>
    <property type="molecule type" value="Genomic_DNA"/>
</dbReference>
<protein>
    <submittedName>
        <fullName evidence="2">Uncharacterized protein</fullName>
    </submittedName>
</protein>
<dbReference type="STRING" id="1658174.A0A1J9QBK9"/>
<dbReference type="Proteomes" id="UP000242791">
    <property type="component" value="Unassembled WGS sequence"/>
</dbReference>
<gene>
    <name evidence="2" type="ORF">ACJ73_02391</name>
</gene>
<evidence type="ECO:0000256" key="1">
    <source>
        <dbReference type="SAM" id="MobiDB-lite"/>
    </source>
</evidence>
<dbReference type="OrthoDB" id="4486239at2759"/>
<dbReference type="AlphaFoldDB" id="A0A1J9QBK9"/>